<dbReference type="PANTHER" id="PTHR35936:SF17">
    <property type="entry name" value="ARGININE-BINDING EXTRACELLULAR PROTEIN ARTP"/>
    <property type="match status" value="1"/>
</dbReference>
<dbReference type="RefSeq" id="WP_158759357.1">
    <property type="nucleotide sequence ID" value="NZ_CP046910.1"/>
</dbReference>
<feature type="signal peptide" evidence="2">
    <location>
        <begin position="1"/>
        <end position="21"/>
    </location>
</feature>
<dbReference type="AlphaFoldDB" id="A0A7Z2GAT9"/>
<dbReference type="KEGG" id="pacp:FAZ97_15490"/>
<evidence type="ECO:0000313" key="4">
    <source>
        <dbReference type="EMBL" id="QGZ58009.1"/>
    </source>
</evidence>
<sequence>MRVSYVALVISGVLTGEMAFAADCKPAHKFDTVTPGVLTVSTITYPPFDSVDKDGKFVGVDADILKRFADKECLTIKATSADDAASLQYVVSGRADISSASWYRTEKRSQVMGVSDPLYLELMGIYTHDGTKKLSDLKGRSVGTVQGYLWVPELQAIFGDKLKLYPNPVAMAQDLQTGRLDAAVDTYTAGIEAQKKGGFKGIKIEIADPDERVRSSVKPAQTGYLYNKSNQALGAALNASIDEMHKNGEITQILKGAGLSPEAAKVGDPRFADAK</sequence>
<keyword evidence="5" id="KW-1185">Reference proteome</keyword>
<dbReference type="Proteomes" id="UP000434209">
    <property type="component" value="Chromosome 2"/>
</dbReference>
<dbReference type="InterPro" id="IPR001638">
    <property type="entry name" value="Solute-binding_3/MltF_N"/>
</dbReference>
<evidence type="ECO:0000313" key="5">
    <source>
        <dbReference type="Proteomes" id="UP000434209"/>
    </source>
</evidence>
<accession>A0A7Z2GAT9</accession>
<evidence type="ECO:0000259" key="3">
    <source>
        <dbReference type="SMART" id="SM00062"/>
    </source>
</evidence>
<dbReference type="EMBL" id="CP046910">
    <property type="protein sequence ID" value="QGZ58009.1"/>
    <property type="molecule type" value="Genomic_DNA"/>
</dbReference>
<name>A0A7Z2GAT9_9BURK</name>
<dbReference type="PANTHER" id="PTHR35936">
    <property type="entry name" value="MEMBRANE-BOUND LYTIC MUREIN TRANSGLYCOSYLASE F"/>
    <property type="match status" value="1"/>
</dbReference>
<evidence type="ECO:0000256" key="2">
    <source>
        <dbReference type="SAM" id="SignalP"/>
    </source>
</evidence>
<gene>
    <name evidence="4" type="ORF">FAZ97_15490</name>
</gene>
<protein>
    <submittedName>
        <fullName evidence="4">Transporter substrate-binding domain-containing protein</fullName>
    </submittedName>
</protein>
<dbReference type="OrthoDB" id="8611212at2"/>
<keyword evidence="1 2" id="KW-0732">Signal</keyword>
<proteinExistence type="predicted"/>
<evidence type="ECO:0000256" key="1">
    <source>
        <dbReference type="ARBA" id="ARBA00022729"/>
    </source>
</evidence>
<dbReference type="SMART" id="SM00062">
    <property type="entry name" value="PBPb"/>
    <property type="match status" value="1"/>
</dbReference>
<organism evidence="4 5">
    <name type="scientific">Paraburkholderia acidiphila</name>
    <dbReference type="NCBI Taxonomy" id="2571747"/>
    <lineage>
        <taxon>Bacteria</taxon>
        <taxon>Pseudomonadati</taxon>
        <taxon>Pseudomonadota</taxon>
        <taxon>Betaproteobacteria</taxon>
        <taxon>Burkholderiales</taxon>
        <taxon>Burkholderiaceae</taxon>
        <taxon>Paraburkholderia</taxon>
    </lineage>
</organism>
<dbReference type="CDD" id="cd13530">
    <property type="entry name" value="PBP2_peptides_like"/>
    <property type="match status" value="1"/>
</dbReference>
<feature type="chain" id="PRO_5031234304" evidence="2">
    <location>
        <begin position="22"/>
        <end position="275"/>
    </location>
</feature>
<dbReference type="Gene3D" id="3.40.190.10">
    <property type="entry name" value="Periplasmic binding protein-like II"/>
    <property type="match status" value="2"/>
</dbReference>
<dbReference type="Pfam" id="PF00497">
    <property type="entry name" value="SBP_bac_3"/>
    <property type="match status" value="1"/>
</dbReference>
<feature type="domain" description="Solute-binding protein family 3/N-terminal" evidence="3">
    <location>
        <begin position="37"/>
        <end position="261"/>
    </location>
</feature>
<dbReference type="SUPFAM" id="SSF53850">
    <property type="entry name" value="Periplasmic binding protein-like II"/>
    <property type="match status" value="1"/>
</dbReference>
<reference evidence="4 5" key="1">
    <citation type="submission" date="2019-12" db="EMBL/GenBank/DDBJ databases">
        <title>Paraburkholderia acidiphila 7Q-K02 sp. nov and Paraburkholderia acidisoli DHF22 sp. nov., two strains isolated from forest soil.</title>
        <authorList>
            <person name="Gao Z."/>
            <person name="Qiu L."/>
        </authorList>
    </citation>
    <scope>NUCLEOTIDE SEQUENCE [LARGE SCALE GENOMIC DNA]</scope>
    <source>
        <strain evidence="4 5">7Q-K02</strain>
    </source>
</reference>